<dbReference type="RefSeq" id="WP_072316674.1">
    <property type="nucleotide sequence ID" value="NZ_FPJE01000006.1"/>
</dbReference>
<dbReference type="AlphaFoldDB" id="A0A1K1NT65"/>
<dbReference type="PROSITE" id="PS51257">
    <property type="entry name" value="PROKAR_LIPOPROTEIN"/>
    <property type="match status" value="1"/>
</dbReference>
<dbReference type="EMBL" id="FPJE01000006">
    <property type="protein sequence ID" value="SFW38664.1"/>
    <property type="molecule type" value="Genomic_DNA"/>
</dbReference>
<gene>
    <name evidence="1" type="ORF">SAMN02927921_01441</name>
</gene>
<accession>A0A1K1NT65</accession>
<protein>
    <recommendedName>
        <fullName evidence="3">Lipocalin-like domain-containing protein</fullName>
    </recommendedName>
</protein>
<dbReference type="Proteomes" id="UP000182248">
    <property type="component" value="Unassembled WGS sequence"/>
</dbReference>
<keyword evidence="2" id="KW-1185">Reference proteome</keyword>
<evidence type="ECO:0008006" key="3">
    <source>
        <dbReference type="Google" id="ProtNLM"/>
    </source>
</evidence>
<sequence>MNLRILSFFVLAVLVMSCSDDDNNPDVDNPLLNNSYPQTWKLIRMSTGEQDSVTTGEDMEWQETYVLNDDDTFVKTRVTADETLTGSGTYVLILEDTQSGVSLTFEDNDNSIIGTCATDDKEFLRLNTEEGILVSNWQECDGPGLFYEISSE</sequence>
<name>A0A1K1NT65_9FLAO</name>
<evidence type="ECO:0000313" key="1">
    <source>
        <dbReference type="EMBL" id="SFW38664.1"/>
    </source>
</evidence>
<dbReference type="STRING" id="1150368.SAMN02927921_01441"/>
<dbReference type="OrthoDB" id="882993at2"/>
<organism evidence="1 2">
    <name type="scientific">Sinomicrobium oceani</name>
    <dbReference type="NCBI Taxonomy" id="1150368"/>
    <lineage>
        <taxon>Bacteria</taxon>
        <taxon>Pseudomonadati</taxon>
        <taxon>Bacteroidota</taxon>
        <taxon>Flavobacteriia</taxon>
        <taxon>Flavobacteriales</taxon>
        <taxon>Flavobacteriaceae</taxon>
        <taxon>Sinomicrobium</taxon>
    </lineage>
</organism>
<proteinExistence type="predicted"/>
<evidence type="ECO:0000313" key="2">
    <source>
        <dbReference type="Proteomes" id="UP000182248"/>
    </source>
</evidence>
<reference evidence="1 2" key="1">
    <citation type="submission" date="2016-11" db="EMBL/GenBank/DDBJ databases">
        <authorList>
            <person name="Jaros S."/>
            <person name="Januszkiewicz K."/>
            <person name="Wedrychowicz H."/>
        </authorList>
    </citation>
    <scope>NUCLEOTIDE SEQUENCE [LARGE SCALE GENOMIC DNA]</scope>
    <source>
        <strain evidence="1 2">CGMCC 1.12145</strain>
    </source>
</reference>